<proteinExistence type="predicted"/>
<organism evidence="2 3">
    <name type="scientific">Clathrospora elynae</name>
    <dbReference type="NCBI Taxonomy" id="706981"/>
    <lineage>
        <taxon>Eukaryota</taxon>
        <taxon>Fungi</taxon>
        <taxon>Dikarya</taxon>
        <taxon>Ascomycota</taxon>
        <taxon>Pezizomycotina</taxon>
        <taxon>Dothideomycetes</taxon>
        <taxon>Pleosporomycetidae</taxon>
        <taxon>Pleosporales</taxon>
        <taxon>Diademaceae</taxon>
        <taxon>Clathrospora</taxon>
    </lineage>
</organism>
<accession>A0A6A5SQS9</accession>
<dbReference type="EMBL" id="ML976029">
    <property type="protein sequence ID" value="KAF1942995.1"/>
    <property type="molecule type" value="Genomic_DNA"/>
</dbReference>
<evidence type="ECO:0000256" key="1">
    <source>
        <dbReference type="SAM" id="SignalP"/>
    </source>
</evidence>
<keyword evidence="3" id="KW-1185">Reference proteome</keyword>
<dbReference type="Proteomes" id="UP000800038">
    <property type="component" value="Unassembled WGS sequence"/>
</dbReference>
<evidence type="ECO:0008006" key="4">
    <source>
        <dbReference type="Google" id="ProtNLM"/>
    </source>
</evidence>
<sequence>MLLSLFQPRFCFLSSLLLSRVHLFDHCSTAIVARPTISWRNPFHLHYKNLRWPSDRSSAEHQLTFPLVEPASDLILATLPIQQPT</sequence>
<gene>
    <name evidence="2" type="ORF">EJ02DRAFT_453720</name>
</gene>
<keyword evidence="1" id="KW-0732">Signal</keyword>
<feature type="chain" id="PRO_5025432694" description="Secreted protein" evidence="1">
    <location>
        <begin position="24"/>
        <end position="85"/>
    </location>
</feature>
<evidence type="ECO:0000313" key="2">
    <source>
        <dbReference type="EMBL" id="KAF1942995.1"/>
    </source>
</evidence>
<feature type="signal peptide" evidence="1">
    <location>
        <begin position="1"/>
        <end position="23"/>
    </location>
</feature>
<protein>
    <recommendedName>
        <fullName evidence="4">Secreted protein</fullName>
    </recommendedName>
</protein>
<evidence type="ECO:0000313" key="3">
    <source>
        <dbReference type="Proteomes" id="UP000800038"/>
    </source>
</evidence>
<reference evidence="2" key="1">
    <citation type="journal article" date="2020" name="Stud. Mycol.">
        <title>101 Dothideomycetes genomes: a test case for predicting lifestyles and emergence of pathogens.</title>
        <authorList>
            <person name="Haridas S."/>
            <person name="Albert R."/>
            <person name="Binder M."/>
            <person name="Bloem J."/>
            <person name="Labutti K."/>
            <person name="Salamov A."/>
            <person name="Andreopoulos B."/>
            <person name="Baker S."/>
            <person name="Barry K."/>
            <person name="Bills G."/>
            <person name="Bluhm B."/>
            <person name="Cannon C."/>
            <person name="Castanera R."/>
            <person name="Culley D."/>
            <person name="Daum C."/>
            <person name="Ezra D."/>
            <person name="Gonzalez J."/>
            <person name="Henrissat B."/>
            <person name="Kuo A."/>
            <person name="Liang C."/>
            <person name="Lipzen A."/>
            <person name="Lutzoni F."/>
            <person name="Magnuson J."/>
            <person name="Mondo S."/>
            <person name="Nolan M."/>
            <person name="Ohm R."/>
            <person name="Pangilinan J."/>
            <person name="Park H.-J."/>
            <person name="Ramirez L."/>
            <person name="Alfaro M."/>
            <person name="Sun H."/>
            <person name="Tritt A."/>
            <person name="Yoshinaga Y."/>
            <person name="Zwiers L.-H."/>
            <person name="Turgeon B."/>
            <person name="Goodwin S."/>
            <person name="Spatafora J."/>
            <person name="Crous P."/>
            <person name="Grigoriev I."/>
        </authorList>
    </citation>
    <scope>NUCLEOTIDE SEQUENCE</scope>
    <source>
        <strain evidence="2">CBS 161.51</strain>
    </source>
</reference>
<name>A0A6A5SQS9_9PLEO</name>
<dbReference type="AlphaFoldDB" id="A0A6A5SQS9"/>